<evidence type="ECO:0000256" key="8">
    <source>
        <dbReference type="ARBA" id="ARBA00022777"/>
    </source>
</evidence>
<dbReference type="GO" id="GO:0006228">
    <property type="term" value="P:UTP biosynthetic process"/>
    <property type="evidence" value="ECO:0007669"/>
    <property type="project" value="InterPro"/>
</dbReference>
<keyword evidence="6" id="KW-0479">Metal-binding</keyword>
<feature type="domain" description="Nucleoside diphosphate kinase-like" evidence="14">
    <location>
        <begin position="3"/>
        <end position="139"/>
    </location>
</feature>
<proteinExistence type="inferred from homology"/>
<feature type="binding site" evidence="12">
    <location>
        <position position="118"/>
    </location>
    <ligand>
        <name>ATP</name>
        <dbReference type="ChEBI" id="CHEBI:30616"/>
    </ligand>
</feature>
<organism evidence="15 16">
    <name type="scientific">Weissella minor</name>
    <dbReference type="NCBI Taxonomy" id="1620"/>
    <lineage>
        <taxon>Bacteria</taxon>
        <taxon>Bacillati</taxon>
        <taxon>Bacillota</taxon>
        <taxon>Bacilli</taxon>
        <taxon>Lactobacillales</taxon>
        <taxon>Lactobacillaceae</taxon>
        <taxon>Weissella</taxon>
    </lineage>
</organism>
<dbReference type="EMBL" id="JQCD01000018">
    <property type="protein sequence ID" value="KRN77453.1"/>
    <property type="molecule type" value="Genomic_DNA"/>
</dbReference>
<evidence type="ECO:0000256" key="4">
    <source>
        <dbReference type="ARBA" id="ARBA00017632"/>
    </source>
</evidence>
<dbReference type="FunFam" id="3.30.70.141:FF:000003">
    <property type="entry name" value="Nucleoside diphosphate kinase"/>
    <property type="match status" value="1"/>
</dbReference>
<reference evidence="15 16" key="1">
    <citation type="journal article" date="2015" name="Genome Announc.">
        <title>Expanding the biotechnology potential of lactobacilli through comparative genomics of 213 strains and associated genera.</title>
        <authorList>
            <person name="Sun Z."/>
            <person name="Harris H.M."/>
            <person name="McCann A."/>
            <person name="Guo C."/>
            <person name="Argimon S."/>
            <person name="Zhang W."/>
            <person name="Yang X."/>
            <person name="Jeffery I.B."/>
            <person name="Cooney J.C."/>
            <person name="Kagawa T.F."/>
            <person name="Liu W."/>
            <person name="Song Y."/>
            <person name="Salvetti E."/>
            <person name="Wrobel A."/>
            <person name="Rasinkangas P."/>
            <person name="Parkhill J."/>
            <person name="Rea M.C."/>
            <person name="O'Sullivan O."/>
            <person name="Ritari J."/>
            <person name="Douillard F.P."/>
            <person name="Paul Ross R."/>
            <person name="Yang R."/>
            <person name="Briner A.E."/>
            <person name="Felis G.E."/>
            <person name="de Vos W.M."/>
            <person name="Barrangou R."/>
            <person name="Klaenhammer T.R."/>
            <person name="Caufield P.W."/>
            <person name="Cui Y."/>
            <person name="Zhang H."/>
            <person name="O'Toole P.W."/>
        </authorList>
    </citation>
    <scope>NUCLEOTIDE SEQUENCE [LARGE SCALE GENOMIC DNA]</scope>
    <source>
        <strain evidence="15 16">DSM 20014</strain>
    </source>
</reference>
<dbReference type="GO" id="GO:0046872">
    <property type="term" value="F:metal ion binding"/>
    <property type="evidence" value="ECO:0007669"/>
    <property type="project" value="UniProtKB-KW"/>
</dbReference>
<keyword evidence="5" id="KW-0808">Transferase</keyword>
<dbReference type="SMART" id="SM00562">
    <property type="entry name" value="NDK"/>
    <property type="match status" value="1"/>
</dbReference>
<evidence type="ECO:0000256" key="5">
    <source>
        <dbReference type="ARBA" id="ARBA00022679"/>
    </source>
</evidence>
<keyword evidence="7" id="KW-0547">Nucleotide-binding</keyword>
<evidence type="ECO:0000256" key="3">
    <source>
        <dbReference type="ARBA" id="ARBA00012966"/>
    </source>
</evidence>
<keyword evidence="10" id="KW-0460">Magnesium</keyword>
<keyword evidence="9" id="KW-0067">ATP-binding</keyword>
<dbReference type="InterPro" id="IPR001564">
    <property type="entry name" value="Nucleoside_diP_kinase"/>
</dbReference>
<feature type="binding site" evidence="12">
    <location>
        <position position="59"/>
    </location>
    <ligand>
        <name>ATP</name>
        <dbReference type="ChEBI" id="CHEBI:30616"/>
    </ligand>
</feature>
<dbReference type="NCBIfam" id="NF001908">
    <property type="entry name" value="PRK00668.1"/>
    <property type="match status" value="1"/>
</dbReference>
<keyword evidence="11" id="KW-0546">Nucleotide metabolism</keyword>
<dbReference type="Gene3D" id="3.30.70.141">
    <property type="entry name" value="Nucleoside diphosphate kinase-like domain"/>
    <property type="match status" value="1"/>
</dbReference>
<comment type="similarity">
    <text evidence="2 12 13">Belongs to the NDK family.</text>
</comment>
<dbReference type="CDD" id="cd04413">
    <property type="entry name" value="NDPk_I"/>
    <property type="match status" value="1"/>
</dbReference>
<evidence type="ECO:0000256" key="7">
    <source>
        <dbReference type="ARBA" id="ARBA00022741"/>
    </source>
</evidence>
<gene>
    <name evidence="15" type="ORF">IV67_GL001504</name>
</gene>
<dbReference type="GO" id="GO:0005524">
    <property type="term" value="F:ATP binding"/>
    <property type="evidence" value="ECO:0007669"/>
    <property type="project" value="UniProtKB-KW"/>
</dbReference>
<evidence type="ECO:0000313" key="16">
    <source>
        <dbReference type="Proteomes" id="UP000051673"/>
    </source>
</evidence>
<dbReference type="InterPro" id="IPR036850">
    <property type="entry name" value="NDK-like_dom_sf"/>
</dbReference>
<evidence type="ECO:0000256" key="10">
    <source>
        <dbReference type="ARBA" id="ARBA00022842"/>
    </source>
</evidence>
<evidence type="ECO:0000256" key="11">
    <source>
        <dbReference type="ARBA" id="ARBA00023080"/>
    </source>
</evidence>
<feature type="binding site" evidence="12">
    <location>
        <position position="87"/>
    </location>
    <ligand>
        <name>ATP</name>
        <dbReference type="ChEBI" id="CHEBI:30616"/>
    </ligand>
</feature>
<feature type="binding site" evidence="12">
    <location>
        <position position="93"/>
    </location>
    <ligand>
        <name>ATP</name>
        <dbReference type="ChEBI" id="CHEBI:30616"/>
    </ligand>
</feature>
<dbReference type="PROSITE" id="PS51374">
    <property type="entry name" value="NDPK_LIKE"/>
    <property type="match status" value="1"/>
</dbReference>
<keyword evidence="16" id="KW-1185">Reference proteome</keyword>
<evidence type="ECO:0000256" key="6">
    <source>
        <dbReference type="ARBA" id="ARBA00022723"/>
    </source>
</evidence>
<dbReference type="InterPro" id="IPR034907">
    <property type="entry name" value="NDK-like_dom"/>
</dbReference>
<feature type="binding site" evidence="12">
    <location>
        <position position="104"/>
    </location>
    <ligand>
        <name>ATP</name>
        <dbReference type="ChEBI" id="CHEBI:30616"/>
    </ligand>
</feature>
<evidence type="ECO:0000313" key="15">
    <source>
        <dbReference type="EMBL" id="KRN77453.1"/>
    </source>
</evidence>
<dbReference type="SUPFAM" id="SSF54919">
    <property type="entry name" value="Nucleoside diphosphate kinase, NDK"/>
    <property type="match status" value="1"/>
</dbReference>
<dbReference type="EC" id="2.7.4.6" evidence="3"/>
<dbReference type="PRINTS" id="PR01243">
    <property type="entry name" value="NUCDPKINASE"/>
</dbReference>
<dbReference type="OrthoDB" id="9801161at2"/>
<dbReference type="AlphaFoldDB" id="A0A0R2JTJ7"/>
<dbReference type="PATRIC" id="fig|1620.3.peg.1534"/>
<evidence type="ECO:0000259" key="14">
    <source>
        <dbReference type="SMART" id="SM00562"/>
    </source>
</evidence>
<dbReference type="PANTHER" id="PTHR11349">
    <property type="entry name" value="NUCLEOSIDE DIPHOSPHATE KINASE"/>
    <property type="match status" value="1"/>
</dbReference>
<dbReference type="GO" id="GO:0006183">
    <property type="term" value="P:GTP biosynthetic process"/>
    <property type="evidence" value="ECO:0007669"/>
    <property type="project" value="InterPro"/>
</dbReference>
<dbReference type="Pfam" id="PF00334">
    <property type="entry name" value="NDK"/>
    <property type="match status" value="1"/>
</dbReference>
<keyword evidence="8 15" id="KW-0418">Kinase</keyword>
<evidence type="ECO:0000256" key="2">
    <source>
        <dbReference type="ARBA" id="ARBA00008142"/>
    </source>
</evidence>
<evidence type="ECO:0000256" key="9">
    <source>
        <dbReference type="ARBA" id="ARBA00022840"/>
    </source>
</evidence>
<accession>A0A0R2JTJ7</accession>
<feature type="binding site" evidence="12">
    <location>
        <position position="11"/>
    </location>
    <ligand>
        <name>ATP</name>
        <dbReference type="ChEBI" id="CHEBI:30616"/>
    </ligand>
</feature>
<evidence type="ECO:0000256" key="12">
    <source>
        <dbReference type="PROSITE-ProRule" id="PRU00706"/>
    </source>
</evidence>
<feature type="active site" description="Pros-phosphohistidine intermediate" evidence="12">
    <location>
        <position position="121"/>
    </location>
</feature>
<dbReference type="STRING" id="1620.IV67_GL001504"/>
<dbReference type="RefSeq" id="WP_057786505.1">
    <property type="nucleotide sequence ID" value="NZ_JQCD01000018.1"/>
</dbReference>
<dbReference type="GO" id="GO:0004550">
    <property type="term" value="F:nucleoside diphosphate kinase activity"/>
    <property type="evidence" value="ECO:0007669"/>
    <property type="project" value="UniProtKB-EC"/>
</dbReference>
<evidence type="ECO:0000256" key="1">
    <source>
        <dbReference type="ARBA" id="ARBA00001946"/>
    </source>
</evidence>
<protein>
    <recommendedName>
        <fullName evidence="4">Nucleoside diphosphate kinase</fullName>
        <ecNumber evidence="3">2.7.4.6</ecNumber>
    </recommendedName>
</protein>
<dbReference type="GO" id="GO:0006241">
    <property type="term" value="P:CTP biosynthetic process"/>
    <property type="evidence" value="ECO:0007669"/>
    <property type="project" value="InterPro"/>
</dbReference>
<name>A0A0R2JTJ7_9LACO</name>
<comment type="caution">
    <text evidence="15">The sequence shown here is derived from an EMBL/GenBank/DDBJ whole genome shotgun (WGS) entry which is preliminary data.</text>
</comment>
<dbReference type="Proteomes" id="UP000051673">
    <property type="component" value="Unassembled WGS sequence"/>
</dbReference>
<comment type="cofactor">
    <cofactor evidence="1">
        <name>Mg(2+)</name>
        <dbReference type="ChEBI" id="CHEBI:18420"/>
    </cofactor>
</comment>
<sequence>MTQERTLILIKPDGVALGHIGEVITRIERKGYQIQDLKVTHATDELLAQHYADKVDQPFYPKMSRYMQEGPIVAMIVSGVNVVPGFRRLAGATNPGEADFGTIRGDFGREWEDGVLRNVVHSSDSEEAAEREIGIWFGK</sequence>
<evidence type="ECO:0000256" key="13">
    <source>
        <dbReference type="RuleBase" id="RU004011"/>
    </source>
</evidence>